<gene>
    <name evidence="2" type="ORF">CRYO30217_01702</name>
</gene>
<keyword evidence="3" id="KW-1185">Reference proteome</keyword>
<feature type="chain" id="PRO_5037817118" evidence="1">
    <location>
        <begin position="20"/>
        <end position="538"/>
    </location>
</feature>
<evidence type="ECO:0000313" key="3">
    <source>
        <dbReference type="Proteomes" id="UP000683507"/>
    </source>
</evidence>
<feature type="signal peptide" evidence="1">
    <location>
        <begin position="1"/>
        <end position="19"/>
    </location>
</feature>
<dbReference type="Proteomes" id="UP000683507">
    <property type="component" value="Chromosome"/>
</dbReference>
<dbReference type="RefSeq" id="WP_258541892.1">
    <property type="nucleotide sequence ID" value="NZ_OU015584.1"/>
</dbReference>
<sequence length="538" mass="60316">MIKTTAFITLLMVVFSAKAQLNQSEAFLNAQVGVYNSAVVNYASSAYMFRFKEKELKVVQEEGKVHYIILDGYRWYPYDLENCAYFIKESGNQKVTYLDDKIYQWVGNLSEDNVQLTMMYQAKGSPGKDPKKYLKTLMKYLSKVNPAKTDNSEELAASILVHHAKKELENRKLDNASRFITDARVLYGFDNIEANELGEEIKYAIEDSRSIKANKALQESPYSIYGKEVKDIDVIINKYNNSAYSSGYFGYYCKFEVIVEATLSDGSVISTDNTISFLDPKSNQYTTYLHADYDVAVYGAKQMNSSTYMPYPWKDIMYRPYIEVIVTSNYDDQLKKTVQIPLQFEEPVIVDYRGQKQVKPGSYAASPEYIGGDGTDITVEVWTAKNEHNDDLILLYDIYETGGDLLNTVYLEPNVDLWVYTSGSKSPRGNDGELTIEVKDENAVGYSIKSDVSTPYIGNTGSTVSSANNADEIIIINNTGKGVCLVQGGSSQTIGSQEDFDCDDDIYYGVMDGNNCTSNKGSKIADADTDCGRTITLE</sequence>
<dbReference type="KEGG" id="ptan:CRYO30217_01702"/>
<dbReference type="EMBL" id="OU015584">
    <property type="protein sequence ID" value="CAG5081685.1"/>
    <property type="molecule type" value="Genomic_DNA"/>
</dbReference>
<dbReference type="AlphaFoldDB" id="A0A916NHL0"/>
<protein>
    <submittedName>
        <fullName evidence="2">Uncharacterized protein</fullName>
    </submittedName>
</protein>
<evidence type="ECO:0000256" key="1">
    <source>
        <dbReference type="SAM" id="SignalP"/>
    </source>
</evidence>
<organism evidence="2 3">
    <name type="scientific">Parvicella tangerina</name>
    <dbReference type="NCBI Taxonomy" id="2829795"/>
    <lineage>
        <taxon>Bacteria</taxon>
        <taxon>Pseudomonadati</taxon>
        <taxon>Bacteroidota</taxon>
        <taxon>Flavobacteriia</taxon>
        <taxon>Flavobacteriales</taxon>
        <taxon>Parvicellaceae</taxon>
        <taxon>Parvicella</taxon>
    </lineage>
</organism>
<evidence type="ECO:0000313" key="2">
    <source>
        <dbReference type="EMBL" id="CAG5081685.1"/>
    </source>
</evidence>
<name>A0A916NHL0_9FLAO</name>
<reference evidence="2" key="1">
    <citation type="submission" date="2021-04" db="EMBL/GenBank/DDBJ databases">
        <authorList>
            <person name="Rodrigo-Torres L."/>
            <person name="Arahal R. D."/>
            <person name="Lucena T."/>
        </authorList>
    </citation>
    <scope>NUCLEOTIDE SEQUENCE</scope>
    <source>
        <strain evidence="2">AS29M-1</strain>
    </source>
</reference>
<keyword evidence="1" id="KW-0732">Signal</keyword>
<proteinExistence type="predicted"/>
<accession>A0A916NHL0</accession>